<proteinExistence type="predicted"/>
<dbReference type="EMBL" id="OC861380">
    <property type="protein sequence ID" value="CAD7629400.1"/>
    <property type="molecule type" value="Genomic_DNA"/>
</dbReference>
<sequence>MFYLKSNRCLLLAYNRLMTTAGPNHHGQFIRHMSAFPVDQMPVFKSGQSLDRLYPKSSTTSTTSTQTKCHLPSADWLPLETRERIKELHKNTINKDGHWIIRSDKTRAQLMNLADCMDKMRCYITEAQRQPYTPSVETLEKIRENREKAAVRRLEQKKNRSMVKSSRRSID</sequence>
<name>A0A7R9KW45_9ACAR</name>
<dbReference type="GO" id="GO:0005762">
    <property type="term" value="C:mitochondrial large ribosomal subunit"/>
    <property type="evidence" value="ECO:0007669"/>
    <property type="project" value="TreeGrafter"/>
</dbReference>
<dbReference type="PANTHER" id="PTHR11075:SF54">
    <property type="entry name" value="LARGE RIBOSOMAL SUBUNIT PROTEIN ML62"/>
    <property type="match status" value="1"/>
</dbReference>
<dbReference type="GO" id="GO:0070126">
    <property type="term" value="P:mitochondrial translational termination"/>
    <property type="evidence" value="ECO:0007669"/>
    <property type="project" value="TreeGrafter"/>
</dbReference>
<dbReference type="SUPFAM" id="SSF110916">
    <property type="entry name" value="Peptidyl-tRNA hydrolase domain-like"/>
    <property type="match status" value="1"/>
</dbReference>
<dbReference type="InterPro" id="IPR052104">
    <property type="entry name" value="Mito_Release_Factor_mL62"/>
</dbReference>
<evidence type="ECO:0000313" key="2">
    <source>
        <dbReference type="EMBL" id="CAD7629400.1"/>
    </source>
</evidence>
<protein>
    <submittedName>
        <fullName evidence="2">Uncharacterized protein</fullName>
    </submittedName>
</protein>
<dbReference type="GO" id="GO:0016150">
    <property type="term" value="F:translation release factor activity, codon nonspecific"/>
    <property type="evidence" value="ECO:0007669"/>
    <property type="project" value="TreeGrafter"/>
</dbReference>
<feature type="compositionally biased region" description="Basic residues" evidence="1">
    <location>
        <begin position="159"/>
        <end position="171"/>
    </location>
</feature>
<dbReference type="OrthoDB" id="270639at2759"/>
<dbReference type="Gene3D" id="3.30.160.20">
    <property type="match status" value="1"/>
</dbReference>
<dbReference type="EMBL" id="CAJPIZ010006805">
    <property type="protein sequence ID" value="CAG2109830.1"/>
    <property type="molecule type" value="Genomic_DNA"/>
</dbReference>
<evidence type="ECO:0000313" key="3">
    <source>
        <dbReference type="Proteomes" id="UP000759131"/>
    </source>
</evidence>
<keyword evidence="3" id="KW-1185">Reference proteome</keyword>
<dbReference type="GO" id="GO:0004045">
    <property type="term" value="F:peptidyl-tRNA hydrolase activity"/>
    <property type="evidence" value="ECO:0007669"/>
    <property type="project" value="TreeGrafter"/>
</dbReference>
<organism evidence="2">
    <name type="scientific">Medioppia subpectinata</name>
    <dbReference type="NCBI Taxonomy" id="1979941"/>
    <lineage>
        <taxon>Eukaryota</taxon>
        <taxon>Metazoa</taxon>
        <taxon>Ecdysozoa</taxon>
        <taxon>Arthropoda</taxon>
        <taxon>Chelicerata</taxon>
        <taxon>Arachnida</taxon>
        <taxon>Acari</taxon>
        <taxon>Acariformes</taxon>
        <taxon>Sarcoptiformes</taxon>
        <taxon>Oribatida</taxon>
        <taxon>Brachypylina</taxon>
        <taxon>Oppioidea</taxon>
        <taxon>Oppiidae</taxon>
        <taxon>Medioppia</taxon>
    </lineage>
</organism>
<evidence type="ECO:0000256" key="1">
    <source>
        <dbReference type="SAM" id="MobiDB-lite"/>
    </source>
</evidence>
<accession>A0A7R9KW45</accession>
<reference evidence="2" key="1">
    <citation type="submission" date="2020-11" db="EMBL/GenBank/DDBJ databases">
        <authorList>
            <person name="Tran Van P."/>
        </authorList>
    </citation>
    <scope>NUCLEOTIDE SEQUENCE</scope>
</reference>
<dbReference type="Proteomes" id="UP000759131">
    <property type="component" value="Unassembled WGS sequence"/>
</dbReference>
<feature type="region of interest" description="Disordered" evidence="1">
    <location>
        <begin position="151"/>
        <end position="171"/>
    </location>
</feature>
<gene>
    <name evidence="2" type="ORF">OSB1V03_LOCUS9817</name>
</gene>
<dbReference type="PANTHER" id="PTHR11075">
    <property type="entry name" value="PEPTIDE CHAIN RELEASE FACTOR"/>
    <property type="match status" value="1"/>
</dbReference>
<dbReference type="AlphaFoldDB" id="A0A7R9KW45"/>